<dbReference type="InterPro" id="IPR024083">
    <property type="entry name" value="Fumarase/histidase_N"/>
</dbReference>
<dbReference type="GO" id="GO:0006559">
    <property type="term" value="P:L-phenylalanine catabolic process"/>
    <property type="evidence" value="ECO:0007669"/>
    <property type="project" value="UniProtKB-KW"/>
</dbReference>
<dbReference type="Gene3D" id="1.10.275.10">
    <property type="entry name" value="Fumarase/aspartase (N-terminal domain)"/>
    <property type="match status" value="1"/>
</dbReference>
<evidence type="ECO:0000256" key="4">
    <source>
        <dbReference type="ARBA" id="ARBA00011881"/>
    </source>
</evidence>
<reference evidence="8 9" key="1">
    <citation type="journal article" date="2018" name="Front. Plant Sci.">
        <title>Red Clover (Trifolium pratense) and Zigzag Clover (T. medium) - A Picture of Genomic Similarities and Differences.</title>
        <authorList>
            <person name="Dluhosova J."/>
            <person name="Istvanek J."/>
            <person name="Nedelnik J."/>
            <person name="Repkova J."/>
        </authorList>
    </citation>
    <scope>NUCLEOTIDE SEQUENCE [LARGE SCALE GENOMIC DNA]</scope>
    <source>
        <strain evidence="9">cv. 10/8</strain>
        <tissue evidence="8">Leaf</tissue>
    </source>
</reference>
<comment type="subunit">
    <text evidence="4">Homotetramer.</text>
</comment>
<dbReference type="PANTHER" id="PTHR10362">
    <property type="entry name" value="HISTIDINE AMMONIA-LYASE"/>
    <property type="match status" value="1"/>
</dbReference>
<dbReference type="EC" id="4.3.1.24" evidence="5"/>
<accession>A0A392U8G9</accession>
<feature type="non-terminal residue" evidence="8">
    <location>
        <position position="80"/>
    </location>
</feature>
<dbReference type="EMBL" id="LXQA010763416">
    <property type="protein sequence ID" value="MCI69811.1"/>
    <property type="molecule type" value="Genomic_DNA"/>
</dbReference>
<evidence type="ECO:0000313" key="9">
    <source>
        <dbReference type="Proteomes" id="UP000265520"/>
    </source>
</evidence>
<name>A0A392U8G9_9FABA</name>
<dbReference type="InterPro" id="IPR008948">
    <property type="entry name" value="L-Aspartase-like"/>
</dbReference>
<dbReference type="GO" id="GO:0005737">
    <property type="term" value="C:cytoplasm"/>
    <property type="evidence" value="ECO:0007669"/>
    <property type="project" value="UniProtKB-SubCell"/>
</dbReference>
<evidence type="ECO:0000256" key="3">
    <source>
        <dbReference type="ARBA" id="ARBA00007238"/>
    </source>
</evidence>
<comment type="caution">
    <text evidence="8">The sequence shown here is derived from an EMBL/GenBank/DDBJ whole genome shotgun (WGS) entry which is preliminary data.</text>
</comment>
<keyword evidence="8" id="KW-0456">Lyase</keyword>
<feature type="non-terminal residue" evidence="8">
    <location>
        <position position="1"/>
    </location>
</feature>
<organism evidence="8 9">
    <name type="scientific">Trifolium medium</name>
    <dbReference type="NCBI Taxonomy" id="97028"/>
    <lineage>
        <taxon>Eukaryota</taxon>
        <taxon>Viridiplantae</taxon>
        <taxon>Streptophyta</taxon>
        <taxon>Embryophyta</taxon>
        <taxon>Tracheophyta</taxon>
        <taxon>Spermatophyta</taxon>
        <taxon>Magnoliopsida</taxon>
        <taxon>eudicotyledons</taxon>
        <taxon>Gunneridae</taxon>
        <taxon>Pentapetalae</taxon>
        <taxon>rosids</taxon>
        <taxon>fabids</taxon>
        <taxon>Fabales</taxon>
        <taxon>Fabaceae</taxon>
        <taxon>Papilionoideae</taxon>
        <taxon>50 kb inversion clade</taxon>
        <taxon>NPAAA clade</taxon>
        <taxon>Hologalegina</taxon>
        <taxon>IRL clade</taxon>
        <taxon>Trifolieae</taxon>
        <taxon>Trifolium</taxon>
    </lineage>
</organism>
<keyword evidence="9" id="KW-1185">Reference proteome</keyword>
<comment type="subcellular location">
    <subcellularLocation>
        <location evidence="2">Cytoplasm</location>
    </subcellularLocation>
</comment>
<comment type="similarity">
    <text evidence="3">Belongs to the PAL/histidase family.</text>
</comment>
<evidence type="ECO:0000256" key="1">
    <source>
        <dbReference type="ARBA" id="ARBA00002235"/>
    </source>
</evidence>
<evidence type="ECO:0000256" key="5">
    <source>
        <dbReference type="ARBA" id="ARBA00012139"/>
    </source>
</evidence>
<dbReference type="AlphaFoldDB" id="A0A392U8G9"/>
<dbReference type="InterPro" id="IPR001106">
    <property type="entry name" value="Aromatic_Lyase"/>
</dbReference>
<sequence>SVSSNLIIDSDPLNWDSAANLLKGSHFDEVKRMVEEYKKPVICLGGVETLTISQVAAVANSSSHVKVELSESSRAGVEAS</sequence>
<evidence type="ECO:0000256" key="6">
    <source>
        <dbReference type="ARBA" id="ARBA00023232"/>
    </source>
</evidence>
<protein>
    <recommendedName>
        <fullName evidence="5">phenylalanine ammonia-lyase</fullName>
        <ecNumber evidence="5">4.3.1.24</ecNumber>
    </recommendedName>
</protein>
<dbReference type="SUPFAM" id="SSF48557">
    <property type="entry name" value="L-aspartase-like"/>
    <property type="match status" value="1"/>
</dbReference>
<comment type="function">
    <text evidence="1">This is a key enzyme of plant metabolism catalyzing the first reaction in the biosynthesis from L-phenylalanine of a wide variety of natural products based on the phenylpropane skeleton.</text>
</comment>
<keyword evidence="6" id="KW-0585">Phenylalanine catabolism</keyword>
<evidence type="ECO:0000313" key="8">
    <source>
        <dbReference type="EMBL" id="MCI69811.1"/>
    </source>
</evidence>
<evidence type="ECO:0000256" key="7">
    <source>
        <dbReference type="ARBA" id="ARBA00023537"/>
    </source>
</evidence>
<comment type="catalytic activity">
    <reaction evidence="7">
        <text>L-phenylalanine = (E)-cinnamate + NH4(+)</text>
        <dbReference type="Rhea" id="RHEA:21384"/>
        <dbReference type="ChEBI" id="CHEBI:15669"/>
        <dbReference type="ChEBI" id="CHEBI:28938"/>
        <dbReference type="ChEBI" id="CHEBI:58095"/>
        <dbReference type="EC" id="4.3.1.24"/>
    </reaction>
</comment>
<proteinExistence type="inferred from homology"/>
<dbReference type="Proteomes" id="UP000265520">
    <property type="component" value="Unassembled WGS sequence"/>
</dbReference>
<dbReference type="GO" id="GO:0045548">
    <property type="term" value="F:phenylalanine ammonia-lyase activity"/>
    <property type="evidence" value="ECO:0007669"/>
    <property type="project" value="UniProtKB-EC"/>
</dbReference>
<evidence type="ECO:0000256" key="2">
    <source>
        <dbReference type="ARBA" id="ARBA00004496"/>
    </source>
</evidence>